<dbReference type="Pfam" id="PF00293">
    <property type="entry name" value="NUDIX"/>
    <property type="match status" value="1"/>
</dbReference>
<dbReference type="CDD" id="cd04677">
    <property type="entry name" value="NUDIX_Hydrolase"/>
    <property type="match status" value="1"/>
</dbReference>
<dbReference type="PANTHER" id="PTHR43046">
    <property type="entry name" value="GDP-MANNOSE MANNOSYL HYDROLASE"/>
    <property type="match status" value="1"/>
</dbReference>
<dbReference type="SUPFAM" id="SSF55811">
    <property type="entry name" value="Nudix"/>
    <property type="match status" value="1"/>
</dbReference>
<dbReference type="InterPro" id="IPR000086">
    <property type="entry name" value="NUDIX_hydrolase_dom"/>
</dbReference>
<dbReference type="PROSITE" id="PS51462">
    <property type="entry name" value="NUDIX"/>
    <property type="match status" value="1"/>
</dbReference>
<dbReference type="PROSITE" id="PS00893">
    <property type="entry name" value="NUDIX_BOX"/>
    <property type="match status" value="1"/>
</dbReference>
<keyword evidence="6" id="KW-1185">Reference proteome</keyword>
<evidence type="ECO:0000256" key="2">
    <source>
        <dbReference type="ARBA" id="ARBA00022801"/>
    </source>
</evidence>
<keyword evidence="2 3" id="KW-0378">Hydrolase</keyword>
<dbReference type="InterPro" id="IPR015797">
    <property type="entry name" value="NUDIX_hydrolase-like_dom_sf"/>
</dbReference>
<comment type="similarity">
    <text evidence="3">Belongs to the Nudix hydrolase family.</text>
</comment>
<dbReference type="Gene3D" id="3.90.79.10">
    <property type="entry name" value="Nucleoside Triphosphate Pyrophosphohydrolase"/>
    <property type="match status" value="1"/>
</dbReference>
<proteinExistence type="inferred from homology"/>
<dbReference type="RefSeq" id="WP_343802447.1">
    <property type="nucleotide sequence ID" value="NZ_BAAADJ010000061.1"/>
</dbReference>
<comment type="cofactor">
    <cofactor evidence="1">
        <name>Mg(2+)</name>
        <dbReference type="ChEBI" id="CHEBI:18420"/>
    </cofactor>
</comment>
<protein>
    <submittedName>
        <fullName evidence="5">NUDIX hydrolase</fullName>
    </submittedName>
</protein>
<organism evidence="5 6">
    <name type="scientific">Bacillus carboniphilus</name>
    <dbReference type="NCBI Taxonomy" id="86663"/>
    <lineage>
        <taxon>Bacteria</taxon>
        <taxon>Bacillati</taxon>
        <taxon>Bacillota</taxon>
        <taxon>Bacilli</taxon>
        <taxon>Bacillales</taxon>
        <taxon>Bacillaceae</taxon>
        <taxon>Bacillus</taxon>
    </lineage>
</organism>
<name>A0ABP3GFH5_9BACI</name>
<dbReference type="InterPro" id="IPR020476">
    <property type="entry name" value="Nudix_hydrolase"/>
</dbReference>
<evidence type="ECO:0000313" key="6">
    <source>
        <dbReference type="Proteomes" id="UP001500782"/>
    </source>
</evidence>
<reference evidence="6" key="1">
    <citation type="journal article" date="2019" name="Int. J. Syst. Evol. Microbiol.">
        <title>The Global Catalogue of Microorganisms (GCM) 10K type strain sequencing project: providing services to taxonomists for standard genome sequencing and annotation.</title>
        <authorList>
            <consortium name="The Broad Institute Genomics Platform"/>
            <consortium name="The Broad Institute Genome Sequencing Center for Infectious Disease"/>
            <person name="Wu L."/>
            <person name="Ma J."/>
        </authorList>
    </citation>
    <scope>NUCLEOTIDE SEQUENCE [LARGE SCALE GENOMIC DNA]</scope>
    <source>
        <strain evidence="6">JCM 9731</strain>
    </source>
</reference>
<feature type="domain" description="Nudix hydrolase" evidence="4">
    <location>
        <begin position="15"/>
        <end position="149"/>
    </location>
</feature>
<gene>
    <name evidence="5" type="ORF">GCM10008967_36910</name>
</gene>
<evidence type="ECO:0000256" key="3">
    <source>
        <dbReference type="RuleBase" id="RU003476"/>
    </source>
</evidence>
<evidence type="ECO:0000313" key="5">
    <source>
        <dbReference type="EMBL" id="GAA0343050.1"/>
    </source>
</evidence>
<evidence type="ECO:0000256" key="1">
    <source>
        <dbReference type="ARBA" id="ARBA00001946"/>
    </source>
</evidence>
<dbReference type="PANTHER" id="PTHR43046:SF2">
    <property type="entry name" value="8-OXO-DGTP DIPHOSPHATASE-RELATED"/>
    <property type="match status" value="1"/>
</dbReference>
<accession>A0ABP3GFH5</accession>
<sequence>MGYIEDLRKIVGHRPLIFVGSVVVMADERGRILLQQRKFPKGKWGIPGGLMELRESTEDVARREVYEETGLTVKELNLINVYSGPDQFIKAENGDEFYVVTVAYYTTQFEGTFKMDRSESIKFEYFEPEQLPENIVKSHKTILKDYFKMKNNN</sequence>
<comment type="caution">
    <text evidence="5">The sequence shown here is derived from an EMBL/GenBank/DDBJ whole genome shotgun (WGS) entry which is preliminary data.</text>
</comment>
<dbReference type="InterPro" id="IPR020084">
    <property type="entry name" value="NUDIX_hydrolase_CS"/>
</dbReference>
<dbReference type="PRINTS" id="PR00502">
    <property type="entry name" value="NUDIXFAMILY"/>
</dbReference>
<evidence type="ECO:0000259" key="4">
    <source>
        <dbReference type="PROSITE" id="PS51462"/>
    </source>
</evidence>
<dbReference type="Proteomes" id="UP001500782">
    <property type="component" value="Unassembled WGS sequence"/>
</dbReference>
<dbReference type="GO" id="GO:0016787">
    <property type="term" value="F:hydrolase activity"/>
    <property type="evidence" value="ECO:0007669"/>
    <property type="project" value="UniProtKB-KW"/>
</dbReference>
<dbReference type="EMBL" id="BAAADJ010000061">
    <property type="protein sequence ID" value="GAA0343050.1"/>
    <property type="molecule type" value="Genomic_DNA"/>
</dbReference>